<reference evidence="2" key="1">
    <citation type="submission" date="2025-08" db="UniProtKB">
        <authorList>
            <consortium name="RefSeq"/>
        </authorList>
    </citation>
    <scope>IDENTIFICATION</scope>
    <source>
        <tissue evidence="2">Whole Larva</tissue>
    </source>
</reference>
<evidence type="ECO:0000313" key="1">
    <source>
        <dbReference type="Proteomes" id="UP000695000"/>
    </source>
</evidence>
<evidence type="ECO:0000313" key="2">
    <source>
        <dbReference type="RefSeq" id="XP_017773778.1"/>
    </source>
</evidence>
<dbReference type="InterPro" id="IPR029063">
    <property type="entry name" value="SAM-dependent_MTases_sf"/>
</dbReference>
<gene>
    <name evidence="2" type="primary">LOC108560648</name>
</gene>
<dbReference type="RefSeq" id="XP_017773778.1">
    <property type="nucleotide sequence ID" value="XM_017918289.1"/>
</dbReference>
<dbReference type="Gene3D" id="3.40.50.150">
    <property type="entry name" value="Vaccinia Virus protein VP39"/>
    <property type="match status" value="1"/>
</dbReference>
<dbReference type="PANTHER" id="PTHR12890">
    <property type="entry name" value="DREV PROTEIN"/>
    <property type="match status" value="1"/>
</dbReference>
<name>A0ABM1MGS8_NICVS</name>
<dbReference type="CDD" id="cd02440">
    <property type="entry name" value="AdoMet_MTases"/>
    <property type="match status" value="1"/>
</dbReference>
<organism evidence="1 2">
    <name type="scientific">Nicrophorus vespilloides</name>
    <name type="common">Boreal carrion beetle</name>
    <dbReference type="NCBI Taxonomy" id="110193"/>
    <lineage>
        <taxon>Eukaryota</taxon>
        <taxon>Metazoa</taxon>
        <taxon>Ecdysozoa</taxon>
        <taxon>Arthropoda</taxon>
        <taxon>Hexapoda</taxon>
        <taxon>Insecta</taxon>
        <taxon>Pterygota</taxon>
        <taxon>Neoptera</taxon>
        <taxon>Endopterygota</taxon>
        <taxon>Coleoptera</taxon>
        <taxon>Polyphaga</taxon>
        <taxon>Staphyliniformia</taxon>
        <taxon>Silphidae</taxon>
        <taxon>Nicrophorinae</taxon>
        <taxon>Nicrophorus</taxon>
    </lineage>
</organism>
<dbReference type="PANTHER" id="PTHR12890:SF0">
    <property type="entry name" value="PROTEIN-L-HISTIDINE N-PROS-METHYLTRANSFERASE"/>
    <property type="match status" value="1"/>
</dbReference>
<accession>A0ABM1MGS8</accession>
<dbReference type="GeneID" id="108560648"/>
<proteinExistence type="predicted"/>
<keyword evidence="1" id="KW-1185">Reference proteome</keyword>
<dbReference type="SUPFAM" id="SSF53335">
    <property type="entry name" value="S-adenosyl-L-methionine-dependent methyltransferases"/>
    <property type="match status" value="1"/>
</dbReference>
<dbReference type="InterPro" id="IPR007884">
    <property type="entry name" value="METL9"/>
</dbReference>
<dbReference type="Proteomes" id="UP000695000">
    <property type="component" value="Unplaced"/>
</dbReference>
<dbReference type="Pfam" id="PF05219">
    <property type="entry name" value="DREV"/>
    <property type="match status" value="1"/>
</dbReference>
<protein>
    <submittedName>
        <fullName evidence="2">Methyltransferase-like protein 9</fullName>
    </submittedName>
</protein>
<sequence>MVRWLQRGSMFVVSFQQFLKLVGGGEDWSTGDLLDLGAGDGEVTALLAPAFRTVYVTEVSNTMQTLLQRRGFHLLGIDEWNVGRKYDVISCLNLLDRCDKPLELLNQVHASLKPNGMVLLAVVLPFSPYVESAADHEPTERLNIRGQTFEDQVVHLVDNVLRPVGFEVISWSRVPYLCEGDLRQSYYWLDESIFVLKAV</sequence>